<keyword evidence="1" id="KW-0472">Membrane</keyword>
<gene>
    <name evidence="2" type="ORF">Pr1d_42250</name>
</gene>
<evidence type="ECO:0000256" key="1">
    <source>
        <dbReference type="SAM" id="Phobius"/>
    </source>
</evidence>
<dbReference type="Proteomes" id="UP000323917">
    <property type="component" value="Chromosome"/>
</dbReference>
<dbReference type="RefSeq" id="WP_148075184.1">
    <property type="nucleotide sequence ID" value="NZ_CP042913.1"/>
</dbReference>
<sequence length="150" mass="16209">MSEQPVSNSRFHFSLQTLLIAMTAFAILCGFAAILPVALTQLVIGAIWIVAASLFVTGLFFGDGDERAFCIGATLALSSMWTGPGGRFMMGIHAIFDLLLGGLNLPQSVVLWFDLGVHVLLVLVNGWLCMRARAFFQRNEKASKEANSGD</sequence>
<dbReference type="AlphaFoldDB" id="A0A5B9QIP1"/>
<keyword evidence="1" id="KW-1133">Transmembrane helix</keyword>
<dbReference type="KEGG" id="bgok:Pr1d_42250"/>
<feature type="transmembrane region" description="Helical" evidence="1">
    <location>
        <begin position="68"/>
        <end position="89"/>
    </location>
</feature>
<dbReference type="EMBL" id="CP042913">
    <property type="protein sequence ID" value="QEG36886.1"/>
    <property type="molecule type" value="Genomic_DNA"/>
</dbReference>
<feature type="transmembrane region" description="Helical" evidence="1">
    <location>
        <begin position="12"/>
        <end position="35"/>
    </location>
</feature>
<accession>A0A5B9QIP1</accession>
<organism evidence="2 3">
    <name type="scientific">Bythopirellula goksoeyrii</name>
    <dbReference type="NCBI Taxonomy" id="1400387"/>
    <lineage>
        <taxon>Bacteria</taxon>
        <taxon>Pseudomonadati</taxon>
        <taxon>Planctomycetota</taxon>
        <taxon>Planctomycetia</taxon>
        <taxon>Pirellulales</taxon>
        <taxon>Lacipirellulaceae</taxon>
        <taxon>Bythopirellula</taxon>
    </lineage>
</organism>
<dbReference type="OrthoDB" id="274895at2"/>
<keyword evidence="3" id="KW-1185">Reference proteome</keyword>
<evidence type="ECO:0000313" key="2">
    <source>
        <dbReference type="EMBL" id="QEG36886.1"/>
    </source>
</evidence>
<protein>
    <submittedName>
        <fullName evidence="2">Uncharacterized protein</fullName>
    </submittedName>
</protein>
<proteinExistence type="predicted"/>
<name>A0A5B9QIP1_9BACT</name>
<feature type="transmembrane region" description="Helical" evidence="1">
    <location>
        <begin position="109"/>
        <end position="128"/>
    </location>
</feature>
<evidence type="ECO:0000313" key="3">
    <source>
        <dbReference type="Proteomes" id="UP000323917"/>
    </source>
</evidence>
<reference evidence="2 3" key="1">
    <citation type="submission" date="2019-08" db="EMBL/GenBank/DDBJ databases">
        <title>Deep-cultivation of Planctomycetes and their phenomic and genomic characterization uncovers novel biology.</title>
        <authorList>
            <person name="Wiegand S."/>
            <person name="Jogler M."/>
            <person name="Boedeker C."/>
            <person name="Pinto D."/>
            <person name="Vollmers J."/>
            <person name="Rivas-Marin E."/>
            <person name="Kohn T."/>
            <person name="Peeters S.H."/>
            <person name="Heuer A."/>
            <person name="Rast P."/>
            <person name="Oberbeckmann S."/>
            <person name="Bunk B."/>
            <person name="Jeske O."/>
            <person name="Meyerdierks A."/>
            <person name="Storesund J.E."/>
            <person name="Kallscheuer N."/>
            <person name="Luecker S."/>
            <person name="Lage O.M."/>
            <person name="Pohl T."/>
            <person name="Merkel B.J."/>
            <person name="Hornburger P."/>
            <person name="Mueller R.-W."/>
            <person name="Bruemmer F."/>
            <person name="Labrenz M."/>
            <person name="Spormann A.M."/>
            <person name="Op den Camp H."/>
            <person name="Overmann J."/>
            <person name="Amann R."/>
            <person name="Jetten M.S.M."/>
            <person name="Mascher T."/>
            <person name="Medema M.H."/>
            <person name="Devos D.P."/>
            <person name="Kaster A.-K."/>
            <person name="Ovreas L."/>
            <person name="Rohde M."/>
            <person name="Galperin M.Y."/>
            <person name="Jogler C."/>
        </authorList>
    </citation>
    <scope>NUCLEOTIDE SEQUENCE [LARGE SCALE GENOMIC DNA]</scope>
    <source>
        <strain evidence="2 3">Pr1d</strain>
    </source>
</reference>
<keyword evidence="1" id="KW-0812">Transmembrane</keyword>
<feature type="transmembrane region" description="Helical" evidence="1">
    <location>
        <begin position="41"/>
        <end position="61"/>
    </location>
</feature>